<evidence type="ECO:0000313" key="2">
    <source>
        <dbReference type="Proteomes" id="UP000014060"/>
    </source>
</evidence>
<sequence length="424" mass="49455">MAESRLTLNEKLSLFHPYFQKKTMQKKLRFYNIFPDFNQVYNELRQENKGTQNSNESTSDYIIKTLVYGVEHKIITESNLDDLLFSLLEDSLLNAYLFKLNTSSFNLKQSNFSQQLLQSWNIPKQPKILSNIDNPDPHKNFTICGYRKIEGEQIELLRVLLLDTKILDTSYKRNESRQIIFPTIVDIDFANELLHIRLRDVDNIVKESPEFSTMSGRIENTLNFLDHFKPEILYTPINNFKNKLFDLEERLLVNKRTIVTEKLSEFTTEIDDFTKVICKKYLVPTNNDIAPRDYISNGVMSIIASTLNDSDLGDVVGIKFRNAKSEKDLNYAEIKIMDNGDKCISTNNLYWLNLPVLLNRRAIEYLKIQKTLPSGFATVHLEYTLDTANIKILQKSKKKTNENKQPTQEKYDDFIKFILPIIKS</sequence>
<dbReference type="Proteomes" id="UP000014060">
    <property type="component" value="Unassembled WGS sequence"/>
</dbReference>
<gene>
    <name evidence="1" type="ORF">IAY_02925</name>
</gene>
<name>A0ABC9T3N5_BACCE</name>
<proteinExistence type="predicted"/>
<reference evidence="1 2" key="1">
    <citation type="submission" date="2013-01" db="EMBL/GenBank/DDBJ databases">
        <title>The Genome Sequence of Bacillus cereus TIAC219.</title>
        <authorList>
            <consortium name="The Broad Institute Genome Sequencing Platform"/>
            <consortium name="The Broad Institute Genome Sequencing Center for Infectious Disease"/>
            <person name="Feldgarden M."/>
            <person name="Van der Auwera G.A."/>
            <person name="Mahillon J."/>
            <person name="Duprez V."/>
            <person name="Timmery S."/>
            <person name="Mattelet C."/>
            <person name="Dierick K."/>
            <person name="Sun M."/>
            <person name="Yu Z."/>
            <person name="Zhu L."/>
            <person name="Hu X."/>
            <person name="Shank E.B."/>
            <person name="Swiecicka I."/>
            <person name="Hansen B.M."/>
            <person name="Andrup L."/>
            <person name="Walker B."/>
            <person name="Young S.K."/>
            <person name="Zeng Q."/>
            <person name="Gargeya S."/>
            <person name="Fitzgerald M."/>
            <person name="Haas B."/>
            <person name="Abouelleil A."/>
            <person name="Alvarado L."/>
            <person name="Arachchi H.M."/>
            <person name="Berlin A.M."/>
            <person name="Chapman S.B."/>
            <person name="Dewar J."/>
            <person name="Goldberg J."/>
            <person name="Griggs A."/>
            <person name="Gujja S."/>
            <person name="Hansen M."/>
            <person name="Howarth C."/>
            <person name="Imamovic A."/>
            <person name="Larimer J."/>
            <person name="McCowan C."/>
            <person name="Murphy C."/>
            <person name="Neiman D."/>
            <person name="Pearson M."/>
            <person name="Priest M."/>
            <person name="Roberts A."/>
            <person name="Saif S."/>
            <person name="Shea T."/>
            <person name="Sisk P."/>
            <person name="Sykes S."/>
            <person name="Wortman J."/>
            <person name="Nusbaum C."/>
            <person name="Birren B."/>
        </authorList>
    </citation>
    <scope>NUCLEOTIDE SEQUENCE [LARGE SCALE GENOMIC DNA]</scope>
    <source>
        <strain evidence="1 2">TIAC219</strain>
    </source>
</reference>
<accession>A0ABC9T3N5</accession>
<evidence type="ECO:0000313" key="1">
    <source>
        <dbReference type="EMBL" id="EOQ69798.1"/>
    </source>
</evidence>
<comment type="caution">
    <text evidence="1">The sequence shown here is derived from an EMBL/GenBank/DDBJ whole genome shotgun (WGS) entry which is preliminary data.</text>
</comment>
<dbReference type="RefSeq" id="WP_000841081.1">
    <property type="nucleotide sequence ID" value="NZ_KB976008.1"/>
</dbReference>
<dbReference type="EMBL" id="AHCJ01000011">
    <property type="protein sequence ID" value="EOQ69798.1"/>
    <property type="molecule type" value="Genomic_DNA"/>
</dbReference>
<protein>
    <submittedName>
        <fullName evidence="1">Uncharacterized protein</fullName>
    </submittedName>
</protein>
<organism evidence="1 2">
    <name type="scientific">Bacillus cereus TIAC219</name>
    <dbReference type="NCBI Taxonomy" id="718222"/>
    <lineage>
        <taxon>Bacteria</taxon>
        <taxon>Bacillati</taxon>
        <taxon>Bacillota</taxon>
        <taxon>Bacilli</taxon>
        <taxon>Bacillales</taxon>
        <taxon>Bacillaceae</taxon>
        <taxon>Bacillus</taxon>
        <taxon>Bacillus cereus group</taxon>
    </lineage>
</organism>
<dbReference type="AlphaFoldDB" id="A0ABC9T3N5"/>